<dbReference type="AlphaFoldDB" id="X1JBH7"/>
<dbReference type="InterPro" id="IPR013155">
    <property type="entry name" value="M/V/L/I-tRNA-synth_anticd-bd"/>
</dbReference>
<evidence type="ECO:0000313" key="11">
    <source>
        <dbReference type="EMBL" id="GAH75719.1"/>
    </source>
</evidence>
<dbReference type="EC" id="6.1.1.9" evidence="1"/>
<evidence type="ECO:0000256" key="2">
    <source>
        <dbReference type="ARBA" id="ARBA00022598"/>
    </source>
</evidence>
<dbReference type="InterPro" id="IPR009080">
    <property type="entry name" value="tRNAsynth_Ia_anticodon-bd"/>
</dbReference>
<reference evidence="11" key="1">
    <citation type="journal article" date="2014" name="Front. Microbiol.">
        <title>High frequency of phylogenetically diverse reductive dehalogenase-homologous genes in deep subseafloor sedimentary metagenomes.</title>
        <authorList>
            <person name="Kawai M."/>
            <person name="Futagami T."/>
            <person name="Toyoda A."/>
            <person name="Takaki Y."/>
            <person name="Nishi S."/>
            <person name="Hori S."/>
            <person name="Arai W."/>
            <person name="Tsubouchi T."/>
            <person name="Morono Y."/>
            <person name="Uchiyama I."/>
            <person name="Ito T."/>
            <person name="Fujiyama A."/>
            <person name="Inagaki F."/>
            <person name="Takami H."/>
        </authorList>
    </citation>
    <scope>NUCLEOTIDE SEQUENCE</scope>
    <source>
        <strain evidence="11">Expedition CK06-06</strain>
    </source>
</reference>
<evidence type="ECO:0000256" key="4">
    <source>
        <dbReference type="ARBA" id="ARBA00022840"/>
    </source>
</evidence>
<keyword evidence="5" id="KW-0648">Protein biosynthesis</keyword>
<dbReference type="CDD" id="cd07962">
    <property type="entry name" value="Anticodon_Ia_Val"/>
    <property type="match status" value="1"/>
</dbReference>
<dbReference type="InterPro" id="IPR002300">
    <property type="entry name" value="aa-tRNA-synth_Ia"/>
</dbReference>
<dbReference type="SUPFAM" id="SSF47323">
    <property type="entry name" value="Anticodon-binding domain of a subclass of class I aminoacyl-tRNA synthetases"/>
    <property type="match status" value="1"/>
</dbReference>
<accession>X1JBH7</accession>
<evidence type="ECO:0000256" key="7">
    <source>
        <dbReference type="ARBA" id="ARBA00029936"/>
    </source>
</evidence>
<dbReference type="Pfam" id="PF00133">
    <property type="entry name" value="tRNA-synt_1"/>
    <property type="match status" value="1"/>
</dbReference>
<evidence type="ECO:0000256" key="1">
    <source>
        <dbReference type="ARBA" id="ARBA00013169"/>
    </source>
</evidence>
<dbReference type="Pfam" id="PF08264">
    <property type="entry name" value="Anticodon_1"/>
    <property type="match status" value="1"/>
</dbReference>
<dbReference type="Gene3D" id="1.10.730.10">
    <property type="entry name" value="Isoleucyl-tRNA Synthetase, Domain 1"/>
    <property type="match status" value="1"/>
</dbReference>
<feature type="non-terminal residue" evidence="11">
    <location>
        <position position="1"/>
    </location>
</feature>
<dbReference type="InterPro" id="IPR033705">
    <property type="entry name" value="Anticodon_Ia_Val"/>
</dbReference>
<keyword evidence="3" id="KW-0547">Nucleotide-binding</keyword>
<keyword evidence="6" id="KW-0030">Aminoacyl-tRNA synthetase</keyword>
<feature type="domain" description="Aminoacyl-tRNA synthetase class Ia" evidence="9">
    <location>
        <begin position="1"/>
        <end position="85"/>
    </location>
</feature>
<dbReference type="Gene3D" id="3.40.50.620">
    <property type="entry name" value="HUPs"/>
    <property type="match status" value="1"/>
</dbReference>
<dbReference type="GO" id="GO:0005524">
    <property type="term" value="F:ATP binding"/>
    <property type="evidence" value="ECO:0007669"/>
    <property type="project" value="UniProtKB-KW"/>
</dbReference>
<proteinExistence type="predicted"/>
<evidence type="ECO:0000259" key="9">
    <source>
        <dbReference type="Pfam" id="PF00133"/>
    </source>
</evidence>
<organism evidence="11">
    <name type="scientific">marine sediment metagenome</name>
    <dbReference type="NCBI Taxonomy" id="412755"/>
    <lineage>
        <taxon>unclassified sequences</taxon>
        <taxon>metagenomes</taxon>
        <taxon>ecological metagenomes</taxon>
    </lineage>
</organism>
<evidence type="ECO:0000256" key="5">
    <source>
        <dbReference type="ARBA" id="ARBA00022917"/>
    </source>
</evidence>
<name>X1JBH7_9ZZZZ</name>
<keyword evidence="4" id="KW-0067">ATP-binding</keyword>
<evidence type="ECO:0000256" key="3">
    <source>
        <dbReference type="ARBA" id="ARBA00022741"/>
    </source>
</evidence>
<dbReference type="EMBL" id="BARU01026321">
    <property type="protein sequence ID" value="GAH75719.1"/>
    <property type="molecule type" value="Genomic_DNA"/>
</dbReference>
<dbReference type="InterPro" id="IPR014729">
    <property type="entry name" value="Rossmann-like_a/b/a_fold"/>
</dbReference>
<dbReference type="PANTHER" id="PTHR11946:SF93">
    <property type="entry name" value="VALINE--TRNA LIGASE, CHLOROPLASTIC_MITOCHONDRIAL 2"/>
    <property type="match status" value="1"/>
</dbReference>
<comment type="caution">
    <text evidence="11">The sequence shown here is derived from an EMBL/GenBank/DDBJ whole genome shotgun (WGS) entry which is preliminary data.</text>
</comment>
<feature type="domain" description="Methionyl/Valyl/Leucyl/Isoleucyl-tRNA synthetase anticodon-binding" evidence="10">
    <location>
        <begin position="131"/>
        <end position="271"/>
    </location>
</feature>
<dbReference type="InterPro" id="IPR002303">
    <property type="entry name" value="Valyl-tRNA_ligase"/>
</dbReference>
<dbReference type="GO" id="GO:0005829">
    <property type="term" value="C:cytosol"/>
    <property type="evidence" value="ECO:0007669"/>
    <property type="project" value="TreeGrafter"/>
</dbReference>
<gene>
    <name evidence="11" type="ORF">S03H2_42298</name>
</gene>
<dbReference type="GO" id="GO:0004832">
    <property type="term" value="F:valine-tRNA ligase activity"/>
    <property type="evidence" value="ECO:0007669"/>
    <property type="project" value="UniProtKB-EC"/>
</dbReference>
<keyword evidence="2" id="KW-0436">Ligase</keyword>
<dbReference type="GO" id="GO:0006438">
    <property type="term" value="P:valyl-tRNA aminoacylation"/>
    <property type="evidence" value="ECO:0007669"/>
    <property type="project" value="InterPro"/>
</dbReference>
<dbReference type="PANTHER" id="PTHR11946">
    <property type="entry name" value="VALYL-TRNA SYNTHETASES"/>
    <property type="match status" value="1"/>
</dbReference>
<evidence type="ECO:0000256" key="6">
    <source>
        <dbReference type="ARBA" id="ARBA00023146"/>
    </source>
</evidence>
<feature type="non-terminal residue" evidence="11">
    <location>
        <position position="272"/>
    </location>
</feature>
<dbReference type="SUPFAM" id="SSF52374">
    <property type="entry name" value="Nucleotidylyl transferase"/>
    <property type="match status" value="1"/>
</dbReference>
<protein>
    <recommendedName>
        <fullName evidence="1">valine--tRNA ligase</fullName>
        <ecNumber evidence="1">6.1.1.9</ecNumber>
    </recommendedName>
    <alternativeName>
        <fullName evidence="7">Valyl-tRNA synthetase</fullName>
    </alternativeName>
</protein>
<evidence type="ECO:0000259" key="10">
    <source>
        <dbReference type="Pfam" id="PF08264"/>
    </source>
</evidence>
<comment type="catalytic activity">
    <reaction evidence="8">
        <text>tRNA(Val) + L-valine + ATP = L-valyl-tRNA(Val) + AMP + diphosphate</text>
        <dbReference type="Rhea" id="RHEA:10704"/>
        <dbReference type="Rhea" id="RHEA-COMP:9672"/>
        <dbReference type="Rhea" id="RHEA-COMP:9708"/>
        <dbReference type="ChEBI" id="CHEBI:30616"/>
        <dbReference type="ChEBI" id="CHEBI:33019"/>
        <dbReference type="ChEBI" id="CHEBI:57762"/>
        <dbReference type="ChEBI" id="CHEBI:78442"/>
        <dbReference type="ChEBI" id="CHEBI:78537"/>
        <dbReference type="ChEBI" id="CHEBI:456215"/>
        <dbReference type="EC" id="6.1.1.9"/>
    </reaction>
</comment>
<sequence>DTLITGWDIIFLWVARMIMASLEFTGKIPFKDVYFNGMVRDEKRVKLSKSLGNSPDPLDLINEFGADALRIGLLFITPEGQDVLFSTERIEVGRNFANKIWNAARFILATIEKEGIEIKDQVIVPETPEGEWILSKLQKLNSETTSLLRHYRFNDVAKTLYEFFWHEFCDWYLEMIKPIIKQGNKKINQNICSVMAQAMKTLLKLLHPFMPFITEEIYQRLPHSEKSIMVSIWPTSEKEFMKRDIEKEFELLKEIIMALRNIRGEMSIPPKR</sequence>
<evidence type="ECO:0000256" key="8">
    <source>
        <dbReference type="ARBA" id="ARBA00047552"/>
    </source>
</evidence>